<protein>
    <recommendedName>
        <fullName evidence="14">Nickel/cobalt efflux system</fullName>
    </recommendedName>
</protein>
<dbReference type="PANTHER" id="PTHR40659:SF1">
    <property type="entry name" value="NICKEL_COBALT EFFLUX SYSTEM RCNA"/>
    <property type="match status" value="1"/>
</dbReference>
<evidence type="ECO:0000256" key="11">
    <source>
        <dbReference type="ARBA" id="ARBA00023112"/>
    </source>
</evidence>
<keyword evidence="4" id="KW-0171">Cobalt transport</keyword>
<dbReference type="GO" id="GO:0015099">
    <property type="term" value="F:nickel cation transmembrane transporter activity"/>
    <property type="evidence" value="ECO:0007669"/>
    <property type="project" value="UniProtKB-UniRule"/>
</dbReference>
<evidence type="ECO:0000256" key="9">
    <source>
        <dbReference type="ARBA" id="ARBA00022989"/>
    </source>
</evidence>
<proteinExistence type="inferred from homology"/>
<keyword evidence="9 14" id="KW-1133">Transmembrane helix</keyword>
<dbReference type="EMBL" id="FOVC01000002">
    <property type="protein sequence ID" value="SFN11784.1"/>
    <property type="molecule type" value="Genomic_DNA"/>
</dbReference>
<keyword evidence="16" id="KW-1185">Reference proteome</keyword>
<keyword evidence="12 14" id="KW-0472">Membrane</keyword>
<evidence type="ECO:0000256" key="1">
    <source>
        <dbReference type="ARBA" id="ARBA00002510"/>
    </source>
</evidence>
<evidence type="ECO:0000256" key="7">
    <source>
        <dbReference type="ARBA" id="ARBA00022596"/>
    </source>
</evidence>
<evidence type="ECO:0000256" key="3">
    <source>
        <dbReference type="ARBA" id="ARBA00010428"/>
    </source>
</evidence>
<keyword evidence="5 14" id="KW-0813">Transport</keyword>
<dbReference type="RefSeq" id="WP_092875974.1">
    <property type="nucleotide sequence ID" value="NZ_FOVC01000002.1"/>
</dbReference>
<feature type="transmembrane region" description="Helical" evidence="14">
    <location>
        <begin position="220"/>
        <end position="241"/>
    </location>
</feature>
<dbReference type="GO" id="GO:0010045">
    <property type="term" value="P:response to nickel cation"/>
    <property type="evidence" value="ECO:0007669"/>
    <property type="project" value="TreeGrafter"/>
</dbReference>
<feature type="transmembrane region" description="Helical" evidence="14">
    <location>
        <begin position="112"/>
        <end position="134"/>
    </location>
</feature>
<evidence type="ECO:0000256" key="6">
    <source>
        <dbReference type="ARBA" id="ARBA00022475"/>
    </source>
</evidence>
<evidence type="ECO:0000256" key="5">
    <source>
        <dbReference type="ARBA" id="ARBA00022448"/>
    </source>
</evidence>
<dbReference type="PANTHER" id="PTHR40659">
    <property type="entry name" value="NICKEL/COBALT EFFLUX SYSTEM RCNA"/>
    <property type="match status" value="1"/>
</dbReference>
<comment type="similarity">
    <text evidence="3">Belongs to the NiCoT transporter (TC 2.A.52) family. RcnA subfamily.</text>
</comment>
<dbReference type="GO" id="GO:0006824">
    <property type="term" value="P:cobalt ion transport"/>
    <property type="evidence" value="ECO:0007669"/>
    <property type="project" value="UniProtKB-KW"/>
</dbReference>
<evidence type="ECO:0000256" key="12">
    <source>
        <dbReference type="ARBA" id="ARBA00023136"/>
    </source>
</evidence>
<reference evidence="16" key="1">
    <citation type="submission" date="2016-10" db="EMBL/GenBank/DDBJ databases">
        <authorList>
            <person name="Varghese N."/>
            <person name="Submissions S."/>
        </authorList>
    </citation>
    <scope>NUCLEOTIDE SEQUENCE [LARGE SCALE GENOMIC DNA]</scope>
    <source>
        <strain evidence="16">N6PO6</strain>
    </source>
</reference>
<evidence type="ECO:0000256" key="8">
    <source>
        <dbReference type="ARBA" id="ARBA00022692"/>
    </source>
</evidence>
<feature type="transmembrane region" description="Helical" evidence="14">
    <location>
        <begin position="17"/>
        <end position="37"/>
    </location>
</feature>
<dbReference type="GO" id="GO:0032025">
    <property type="term" value="P:response to cobalt ion"/>
    <property type="evidence" value="ECO:0007669"/>
    <property type="project" value="TreeGrafter"/>
</dbReference>
<evidence type="ECO:0000313" key="15">
    <source>
        <dbReference type="EMBL" id="SFN11784.1"/>
    </source>
</evidence>
<comment type="subcellular location">
    <subcellularLocation>
        <location evidence="2 14">Cell membrane</location>
        <topology evidence="2 14">Multi-pass membrane protein</topology>
    </subcellularLocation>
</comment>
<evidence type="ECO:0000256" key="13">
    <source>
        <dbReference type="ARBA" id="ARBA00023285"/>
    </source>
</evidence>
<organism evidence="15 16">
    <name type="scientific">Izhakiella capsodis</name>
    <dbReference type="NCBI Taxonomy" id="1367852"/>
    <lineage>
        <taxon>Bacteria</taxon>
        <taxon>Pseudomonadati</taxon>
        <taxon>Pseudomonadota</taxon>
        <taxon>Gammaproteobacteria</taxon>
        <taxon>Enterobacterales</taxon>
        <taxon>Erwiniaceae</taxon>
        <taxon>Izhakiella</taxon>
    </lineage>
</organism>
<dbReference type="GO" id="GO:0046583">
    <property type="term" value="F:monoatomic cation efflux transmembrane transporter activity"/>
    <property type="evidence" value="ECO:0007669"/>
    <property type="project" value="TreeGrafter"/>
</dbReference>
<evidence type="ECO:0000256" key="14">
    <source>
        <dbReference type="RuleBase" id="RU362101"/>
    </source>
</evidence>
<evidence type="ECO:0000313" key="16">
    <source>
        <dbReference type="Proteomes" id="UP000242222"/>
    </source>
</evidence>
<comment type="function">
    <text evidence="1">Efflux system for nickel and cobalt.</text>
</comment>
<dbReference type="GO" id="GO:0005886">
    <property type="term" value="C:plasma membrane"/>
    <property type="evidence" value="ECO:0007669"/>
    <property type="project" value="UniProtKB-SubCell"/>
</dbReference>
<keyword evidence="11" id="KW-0921">Nickel transport</keyword>
<feature type="transmembrane region" description="Helical" evidence="14">
    <location>
        <begin position="247"/>
        <end position="271"/>
    </location>
</feature>
<sequence>MSVILNPKSHASAASRWPLLLTAAILVLLVIALWYFWPQVLLQSMQWQRSLNQQMTALLQQLTIHRKQAGMALVGFSLIYGVLHALGPGHGKVVISAFLATHPTRLKNSLQLTFAAALLQGCVAIFLVTLMLSILQLSSRQLHISSYWLEKASYLLVGLLGTVLCFKAIRLLQRALRPVRFQRIAKSEPGHKHHADCGCGHKHVPDAAQLAQAVTLKTKVLVVLSMGLRPCSGAIMMLLFAKVMNVYWWGIVSAMVMAIGTALSVSSLAILVQSSRVLAIKLCRSSTPQPVFFACLSLFGGALLIIAASILWLSAQPMASNGIRPIF</sequence>
<feature type="transmembrane region" description="Helical" evidence="14">
    <location>
        <begin position="78"/>
        <end position="100"/>
    </location>
</feature>
<keyword evidence="10" id="KW-0406">Ion transport</keyword>
<dbReference type="InterPro" id="IPR051224">
    <property type="entry name" value="NiCoT_RcnA"/>
</dbReference>
<keyword evidence="8 14" id="KW-0812">Transmembrane</keyword>
<evidence type="ECO:0000256" key="4">
    <source>
        <dbReference type="ARBA" id="ARBA00022426"/>
    </source>
</evidence>
<dbReference type="OrthoDB" id="9812956at2"/>
<keyword evidence="13" id="KW-0170">Cobalt</keyword>
<dbReference type="InterPro" id="IPR011541">
    <property type="entry name" value="Ni/Co_transpt_high_affinity"/>
</dbReference>
<gene>
    <name evidence="15" type="ORF">SAMN05216516_102443</name>
</gene>
<accession>A0A1I4WDA9</accession>
<feature type="transmembrane region" description="Helical" evidence="14">
    <location>
        <begin position="154"/>
        <end position="172"/>
    </location>
</feature>
<feature type="transmembrane region" description="Helical" evidence="14">
    <location>
        <begin position="291"/>
        <end position="315"/>
    </location>
</feature>
<name>A0A1I4WDA9_9GAMM</name>
<dbReference type="AlphaFoldDB" id="A0A1I4WDA9"/>
<dbReference type="Proteomes" id="UP000242222">
    <property type="component" value="Unassembled WGS sequence"/>
</dbReference>
<keyword evidence="7" id="KW-0533">Nickel</keyword>
<keyword evidence="6" id="KW-1003">Cell membrane</keyword>
<evidence type="ECO:0000256" key="2">
    <source>
        <dbReference type="ARBA" id="ARBA00004651"/>
    </source>
</evidence>
<dbReference type="Pfam" id="PF03824">
    <property type="entry name" value="NicO"/>
    <property type="match status" value="2"/>
</dbReference>
<evidence type="ECO:0000256" key="10">
    <source>
        <dbReference type="ARBA" id="ARBA00023065"/>
    </source>
</evidence>